<keyword evidence="3" id="KW-1185">Reference proteome</keyword>
<accession>S2JLR0</accession>
<evidence type="ECO:0000313" key="3">
    <source>
        <dbReference type="Proteomes" id="UP000014254"/>
    </source>
</evidence>
<proteinExistence type="predicted"/>
<feature type="region of interest" description="Disordered" evidence="1">
    <location>
        <begin position="1"/>
        <end position="31"/>
    </location>
</feature>
<feature type="compositionally biased region" description="Basic and acidic residues" evidence="1">
    <location>
        <begin position="470"/>
        <end position="480"/>
    </location>
</feature>
<sequence>MVKAKHPASSATRSPLKSSSQQSIGNEQRERIISDLSVDQSLPANGTAESIPIVSNNHTHQQGNASKNNTETLQIYQGKTQQRTPVKTAAVAAVVEQKAIERAATLMAIEHTETQTIQHSKYMAVEHPASVNVPAQDISQGHATVSSPSSLSLKRKAAVADIDALNVLESEQQPADKVVVHEITEGNDENVQLKAIAKPRHKAPSKPETFPKPEVLSKFEALPKPSTITDRKIKTSTKVALLSPSTSVNAPHVAEIKTLPPSSNKDATLPAFKVPALPSVPSLKRSVAFLDLDSGFDSSPSPPALPSFDDLSGLSDAFPESFSAVQTEPSISVLREYVWMALKPGYRTRLASASPSSPMAVASPSDADLIALAAAPTADCIAKSNDITKSPSNPSSKKLSILVTSDATAACKGKARSKSRVAATRRQPARKCRQNKKSTYGDDNFMLEDVDMNKAPVEAAIKGRGRGRGANKDKGKAKAV</sequence>
<dbReference type="AlphaFoldDB" id="S2JLR0"/>
<evidence type="ECO:0000256" key="1">
    <source>
        <dbReference type="SAM" id="MobiDB-lite"/>
    </source>
</evidence>
<dbReference type="InParanoid" id="S2JLR0"/>
<evidence type="ECO:0000313" key="2">
    <source>
        <dbReference type="EMBL" id="EPB83488.1"/>
    </source>
</evidence>
<dbReference type="OrthoDB" id="10321018at2759"/>
<gene>
    <name evidence="2" type="ORF">HMPREF1544_09763</name>
</gene>
<protein>
    <submittedName>
        <fullName evidence="2">Uncharacterized protein</fullName>
    </submittedName>
</protein>
<name>S2JLR0_MUCC1</name>
<organism evidence="2 3">
    <name type="scientific">Mucor circinelloides f. circinelloides (strain 1006PhL)</name>
    <name type="common">Mucormycosis agent</name>
    <name type="synonym">Calyptromyces circinelloides</name>
    <dbReference type="NCBI Taxonomy" id="1220926"/>
    <lineage>
        <taxon>Eukaryota</taxon>
        <taxon>Fungi</taxon>
        <taxon>Fungi incertae sedis</taxon>
        <taxon>Mucoromycota</taxon>
        <taxon>Mucoromycotina</taxon>
        <taxon>Mucoromycetes</taxon>
        <taxon>Mucorales</taxon>
        <taxon>Mucorineae</taxon>
        <taxon>Mucoraceae</taxon>
        <taxon>Mucor</taxon>
    </lineage>
</organism>
<reference evidence="3" key="1">
    <citation type="submission" date="2013-05" db="EMBL/GenBank/DDBJ databases">
        <title>The Genome sequence of Mucor circinelloides f. circinelloides 1006PhL.</title>
        <authorList>
            <consortium name="The Broad Institute Genomics Platform"/>
            <person name="Cuomo C."/>
            <person name="Earl A."/>
            <person name="Findley K."/>
            <person name="Lee S.C."/>
            <person name="Walker B."/>
            <person name="Young S."/>
            <person name="Zeng Q."/>
            <person name="Gargeya S."/>
            <person name="Fitzgerald M."/>
            <person name="Haas B."/>
            <person name="Abouelleil A."/>
            <person name="Allen A.W."/>
            <person name="Alvarado L."/>
            <person name="Arachchi H.M."/>
            <person name="Berlin A.M."/>
            <person name="Chapman S.B."/>
            <person name="Gainer-Dewar J."/>
            <person name="Goldberg J."/>
            <person name="Griggs A."/>
            <person name="Gujja S."/>
            <person name="Hansen M."/>
            <person name="Howarth C."/>
            <person name="Imamovic A."/>
            <person name="Ireland A."/>
            <person name="Larimer J."/>
            <person name="McCowan C."/>
            <person name="Murphy C."/>
            <person name="Pearson M."/>
            <person name="Poon T.W."/>
            <person name="Priest M."/>
            <person name="Roberts A."/>
            <person name="Saif S."/>
            <person name="Shea T."/>
            <person name="Sisk P."/>
            <person name="Sykes S."/>
            <person name="Wortman J."/>
            <person name="Nusbaum C."/>
            <person name="Birren B."/>
        </authorList>
    </citation>
    <scope>NUCLEOTIDE SEQUENCE [LARGE SCALE GENOMIC DNA]</scope>
    <source>
        <strain evidence="3">1006PhL</strain>
    </source>
</reference>
<feature type="region of interest" description="Disordered" evidence="1">
    <location>
        <begin position="460"/>
        <end position="480"/>
    </location>
</feature>
<feature type="compositionally biased region" description="Basic residues" evidence="1">
    <location>
        <begin position="427"/>
        <end position="436"/>
    </location>
</feature>
<feature type="region of interest" description="Disordered" evidence="1">
    <location>
        <begin position="413"/>
        <end position="443"/>
    </location>
</feature>
<feature type="compositionally biased region" description="Polar residues" evidence="1">
    <location>
        <begin position="9"/>
        <end position="26"/>
    </location>
</feature>
<dbReference type="EMBL" id="KE124069">
    <property type="protein sequence ID" value="EPB83488.1"/>
    <property type="molecule type" value="Genomic_DNA"/>
</dbReference>
<dbReference type="VEuPathDB" id="FungiDB:HMPREF1544_09763"/>
<dbReference type="Proteomes" id="UP000014254">
    <property type="component" value="Unassembled WGS sequence"/>
</dbReference>